<organism evidence="1 2">
    <name type="scientific">Spongiivirga citrea</name>
    <dbReference type="NCBI Taxonomy" id="1481457"/>
    <lineage>
        <taxon>Bacteria</taxon>
        <taxon>Pseudomonadati</taxon>
        <taxon>Bacteroidota</taxon>
        <taxon>Flavobacteriia</taxon>
        <taxon>Flavobacteriales</taxon>
        <taxon>Flavobacteriaceae</taxon>
        <taxon>Spongiivirga</taxon>
    </lineage>
</organism>
<dbReference type="SUPFAM" id="SSF109604">
    <property type="entry name" value="HD-domain/PDEase-like"/>
    <property type="match status" value="1"/>
</dbReference>
<dbReference type="PIRSF" id="PIRSF035170">
    <property type="entry name" value="HD_phosphohydro"/>
    <property type="match status" value="1"/>
</dbReference>
<dbReference type="PANTHER" id="PTHR21174">
    <property type="match status" value="1"/>
</dbReference>
<evidence type="ECO:0008006" key="3">
    <source>
        <dbReference type="Google" id="ProtNLM"/>
    </source>
</evidence>
<dbReference type="PANTHER" id="PTHR21174:SF0">
    <property type="entry name" value="HD PHOSPHOHYDROLASE FAMILY PROTEIN-RELATED"/>
    <property type="match status" value="1"/>
</dbReference>
<dbReference type="InterPro" id="IPR009218">
    <property type="entry name" value="HD_phosphohydro"/>
</dbReference>
<evidence type="ECO:0000313" key="2">
    <source>
        <dbReference type="Proteomes" id="UP000474296"/>
    </source>
</evidence>
<dbReference type="Proteomes" id="UP000474296">
    <property type="component" value="Unassembled WGS sequence"/>
</dbReference>
<reference evidence="1 2" key="1">
    <citation type="submission" date="2020-01" db="EMBL/GenBank/DDBJ databases">
        <title>Spongiivirga citrea KCTC 32990T.</title>
        <authorList>
            <person name="Wang G."/>
        </authorList>
    </citation>
    <scope>NUCLEOTIDE SEQUENCE [LARGE SCALE GENOMIC DNA]</scope>
    <source>
        <strain evidence="1 2">KCTC 32990</strain>
    </source>
</reference>
<proteinExistence type="predicted"/>
<dbReference type="AlphaFoldDB" id="A0A6M0CMU5"/>
<keyword evidence="2" id="KW-1185">Reference proteome</keyword>
<sequence>MDLKDRYYSLLFNSNVPDDLITKLWNELKLAYTEAFRKYHNLDHLSELFSYYEIYKNEIEHQEELQWAIFYHDIVYNIWKKDNELKSAEKAEQILRRSLHYSTGVGRIYNLILSTKTHEAKTNDEAYMIDFDLAILGQSAEVYNKYANKIRKEYSMVPMPLYRKGRKRVLKQFLEKQQIYQTEMFISKYEEQAKVNLNQELNTL</sequence>
<gene>
    <name evidence="1" type="ORF">GWK10_09030</name>
</gene>
<comment type="caution">
    <text evidence="1">The sequence shown here is derived from an EMBL/GenBank/DDBJ whole genome shotgun (WGS) entry which is preliminary data.</text>
</comment>
<name>A0A6M0CMU5_9FLAO</name>
<protein>
    <recommendedName>
        <fullName evidence="3">N-methyl-D-aspartate receptor NMDAR2C subunit</fullName>
    </recommendedName>
</protein>
<evidence type="ECO:0000313" key="1">
    <source>
        <dbReference type="EMBL" id="NER17354.1"/>
    </source>
</evidence>
<dbReference type="RefSeq" id="WP_164031758.1">
    <property type="nucleotide sequence ID" value="NZ_JAABOQ010000003.1"/>
</dbReference>
<dbReference type="EMBL" id="JAABOQ010000003">
    <property type="protein sequence ID" value="NER17354.1"/>
    <property type="molecule type" value="Genomic_DNA"/>
</dbReference>
<accession>A0A6M0CMU5</accession>